<dbReference type="GO" id="GO:0043107">
    <property type="term" value="P:type IV pilus-dependent motility"/>
    <property type="evidence" value="ECO:0007669"/>
    <property type="project" value="InterPro"/>
</dbReference>
<gene>
    <name evidence="3" type="ORF">SAMN04489760_101143</name>
</gene>
<dbReference type="Pfam" id="PF04350">
    <property type="entry name" value="PilO"/>
    <property type="match status" value="2"/>
</dbReference>
<keyword evidence="2" id="KW-1133">Transmembrane helix</keyword>
<dbReference type="PANTHER" id="PTHR39555">
    <property type="entry name" value="FIMBRIAL ASSEMBLY PROTEIN PILO-LIKE PROTEIN-RELATED"/>
    <property type="match status" value="1"/>
</dbReference>
<evidence type="ECO:0000313" key="3">
    <source>
        <dbReference type="EMBL" id="SEL95433.1"/>
    </source>
</evidence>
<keyword evidence="2" id="KW-0472">Membrane</keyword>
<reference evidence="3 4" key="1">
    <citation type="submission" date="2016-10" db="EMBL/GenBank/DDBJ databases">
        <authorList>
            <person name="de Groot N.N."/>
        </authorList>
    </citation>
    <scope>NUCLEOTIDE SEQUENCE [LARGE SCALE GENOMIC DNA]</scope>
    <source>
        <strain evidence="3 4">DSM 8423</strain>
    </source>
</reference>
<evidence type="ECO:0000256" key="1">
    <source>
        <dbReference type="SAM" id="MobiDB-lite"/>
    </source>
</evidence>
<dbReference type="STRING" id="43775.SAMN04489760_101143"/>
<dbReference type="Gene3D" id="3.30.70.60">
    <property type="match status" value="1"/>
</dbReference>
<organism evidence="3 4">
    <name type="scientific">Syntrophus gentianae</name>
    <dbReference type="NCBI Taxonomy" id="43775"/>
    <lineage>
        <taxon>Bacteria</taxon>
        <taxon>Pseudomonadati</taxon>
        <taxon>Thermodesulfobacteriota</taxon>
        <taxon>Syntrophia</taxon>
        <taxon>Syntrophales</taxon>
        <taxon>Syntrophaceae</taxon>
        <taxon>Syntrophus</taxon>
    </lineage>
</organism>
<dbReference type="InterPro" id="IPR007445">
    <property type="entry name" value="PilO"/>
</dbReference>
<protein>
    <submittedName>
        <fullName evidence="3">Type IV pilus assembly protein PilO</fullName>
    </submittedName>
</protein>
<sequence>MAISLDDIKKLSPQRKALLAGVVLVLVGYLYWSFFLSSSLETRGNLKTKSAELSQKVDEKQHIASQKQKYIKDIALLKQKFELAMAKLPEKKDMPFLLYEIALAGKNAGVDSILFEPVVEQPADAKAGDKKQGAAKGNEPKPAENKPADKPSGGKAAEPEKFYKEIPVKVGVVGRFHNVVLFFEKMAVMPRIVNIEGFVMEESKDAKGKGRILNTACVIKTYMFSEKKDEQAKKKI</sequence>
<dbReference type="Proteomes" id="UP000198744">
    <property type="component" value="Unassembled WGS sequence"/>
</dbReference>
<dbReference type="GO" id="GO:0043683">
    <property type="term" value="P:type IV pilus assembly"/>
    <property type="evidence" value="ECO:0007669"/>
    <property type="project" value="InterPro"/>
</dbReference>
<proteinExistence type="predicted"/>
<dbReference type="PANTHER" id="PTHR39555:SF1">
    <property type="entry name" value="TYPE IV PILUS INNER MEMBRANE COMPONENT PILO"/>
    <property type="match status" value="1"/>
</dbReference>
<dbReference type="RefSeq" id="WP_093881857.1">
    <property type="nucleotide sequence ID" value="NZ_FOBS01000001.1"/>
</dbReference>
<dbReference type="InterPro" id="IPR014717">
    <property type="entry name" value="Transl_elong_EF1B/ribsomal_bS6"/>
</dbReference>
<keyword evidence="4" id="KW-1185">Reference proteome</keyword>
<evidence type="ECO:0000313" key="4">
    <source>
        <dbReference type="Proteomes" id="UP000198744"/>
    </source>
</evidence>
<feature type="transmembrane region" description="Helical" evidence="2">
    <location>
        <begin position="17"/>
        <end position="35"/>
    </location>
</feature>
<dbReference type="OrthoDB" id="5502253at2"/>
<evidence type="ECO:0000256" key="2">
    <source>
        <dbReference type="SAM" id="Phobius"/>
    </source>
</evidence>
<dbReference type="AlphaFoldDB" id="A0A1H7UEI4"/>
<accession>A0A1H7UEI4</accession>
<name>A0A1H7UEI4_9BACT</name>
<feature type="region of interest" description="Disordered" evidence="1">
    <location>
        <begin position="124"/>
        <end position="157"/>
    </location>
</feature>
<dbReference type="EMBL" id="FOBS01000001">
    <property type="protein sequence ID" value="SEL95433.1"/>
    <property type="molecule type" value="Genomic_DNA"/>
</dbReference>
<keyword evidence="2" id="KW-0812">Transmembrane</keyword>
<feature type="compositionally biased region" description="Basic and acidic residues" evidence="1">
    <location>
        <begin position="126"/>
        <end position="149"/>
    </location>
</feature>